<evidence type="ECO:0000313" key="3">
    <source>
        <dbReference type="Proteomes" id="UP000224567"/>
    </source>
</evidence>
<sequence length="80" mass="9251">MANEIDQNQEIAALKHENRSLLVEMKELKATLNAELEVKEKTIEKLKQKLEERDGTISFYRGVYEAMEREASGLKKKLEA</sequence>
<evidence type="ECO:0000313" key="2">
    <source>
        <dbReference type="EMBL" id="PHT46578.1"/>
    </source>
</evidence>
<evidence type="ECO:0000256" key="1">
    <source>
        <dbReference type="SAM" id="Coils"/>
    </source>
</evidence>
<reference evidence="3" key="2">
    <citation type="journal article" date="2017" name="J. Anim. Genet.">
        <title>Multiple reference genome sequences of hot pepper reveal the massive evolution of plant disease resistance genes by retroduplication.</title>
        <authorList>
            <person name="Kim S."/>
            <person name="Park J."/>
            <person name="Yeom S.-I."/>
            <person name="Kim Y.-M."/>
            <person name="Seo E."/>
            <person name="Kim K.-T."/>
            <person name="Kim M.-S."/>
            <person name="Lee J.M."/>
            <person name="Cheong K."/>
            <person name="Shin H.-S."/>
            <person name="Kim S.-B."/>
            <person name="Han K."/>
            <person name="Lee J."/>
            <person name="Park M."/>
            <person name="Lee H.-A."/>
            <person name="Lee H.-Y."/>
            <person name="Lee Y."/>
            <person name="Oh S."/>
            <person name="Lee J.H."/>
            <person name="Choi E."/>
            <person name="Choi E."/>
            <person name="Lee S.E."/>
            <person name="Jeon J."/>
            <person name="Kim H."/>
            <person name="Choi G."/>
            <person name="Song H."/>
            <person name="Lee J."/>
            <person name="Lee S.-C."/>
            <person name="Kwon J.-K."/>
            <person name="Lee H.-Y."/>
            <person name="Koo N."/>
            <person name="Hong Y."/>
            <person name="Kim R.W."/>
            <person name="Kang W.-H."/>
            <person name="Huh J.H."/>
            <person name="Kang B.-C."/>
            <person name="Yang T.-J."/>
            <person name="Lee Y.-H."/>
            <person name="Bennetzen J.L."/>
            <person name="Choi D."/>
        </authorList>
    </citation>
    <scope>NUCLEOTIDE SEQUENCE [LARGE SCALE GENOMIC DNA]</scope>
    <source>
        <strain evidence="3">cv. PBC81</strain>
    </source>
</reference>
<gene>
    <name evidence="2" type="ORF">CQW23_15736</name>
</gene>
<comment type="caution">
    <text evidence="2">The sequence shown here is derived from an EMBL/GenBank/DDBJ whole genome shotgun (WGS) entry which is preliminary data.</text>
</comment>
<feature type="coiled-coil region" evidence="1">
    <location>
        <begin position="11"/>
        <end position="56"/>
    </location>
</feature>
<dbReference type="OrthoDB" id="1311629at2759"/>
<keyword evidence="1" id="KW-0175">Coiled coil</keyword>
<dbReference type="Proteomes" id="UP000224567">
    <property type="component" value="Unassembled WGS sequence"/>
</dbReference>
<organism evidence="2 3">
    <name type="scientific">Capsicum baccatum</name>
    <name type="common">Peruvian pepper</name>
    <dbReference type="NCBI Taxonomy" id="33114"/>
    <lineage>
        <taxon>Eukaryota</taxon>
        <taxon>Viridiplantae</taxon>
        <taxon>Streptophyta</taxon>
        <taxon>Embryophyta</taxon>
        <taxon>Tracheophyta</taxon>
        <taxon>Spermatophyta</taxon>
        <taxon>Magnoliopsida</taxon>
        <taxon>eudicotyledons</taxon>
        <taxon>Gunneridae</taxon>
        <taxon>Pentapetalae</taxon>
        <taxon>asterids</taxon>
        <taxon>lamiids</taxon>
        <taxon>Solanales</taxon>
        <taxon>Solanaceae</taxon>
        <taxon>Solanoideae</taxon>
        <taxon>Capsiceae</taxon>
        <taxon>Capsicum</taxon>
    </lineage>
</organism>
<proteinExistence type="predicted"/>
<reference evidence="2 3" key="1">
    <citation type="journal article" date="2017" name="Genome Biol.">
        <title>New reference genome sequences of hot pepper reveal the massive evolution of plant disease-resistance genes by retroduplication.</title>
        <authorList>
            <person name="Kim S."/>
            <person name="Park J."/>
            <person name="Yeom S.I."/>
            <person name="Kim Y.M."/>
            <person name="Seo E."/>
            <person name="Kim K.T."/>
            <person name="Kim M.S."/>
            <person name="Lee J.M."/>
            <person name="Cheong K."/>
            <person name="Shin H.S."/>
            <person name="Kim S.B."/>
            <person name="Han K."/>
            <person name="Lee J."/>
            <person name="Park M."/>
            <person name="Lee H.A."/>
            <person name="Lee H.Y."/>
            <person name="Lee Y."/>
            <person name="Oh S."/>
            <person name="Lee J.H."/>
            <person name="Choi E."/>
            <person name="Choi E."/>
            <person name="Lee S.E."/>
            <person name="Jeon J."/>
            <person name="Kim H."/>
            <person name="Choi G."/>
            <person name="Song H."/>
            <person name="Lee J."/>
            <person name="Lee S.C."/>
            <person name="Kwon J.K."/>
            <person name="Lee H.Y."/>
            <person name="Koo N."/>
            <person name="Hong Y."/>
            <person name="Kim R.W."/>
            <person name="Kang W.H."/>
            <person name="Huh J.H."/>
            <person name="Kang B.C."/>
            <person name="Yang T.J."/>
            <person name="Lee Y.H."/>
            <person name="Bennetzen J.L."/>
            <person name="Choi D."/>
        </authorList>
    </citation>
    <scope>NUCLEOTIDE SEQUENCE [LARGE SCALE GENOMIC DNA]</scope>
    <source>
        <strain evidence="3">cv. PBC81</strain>
    </source>
</reference>
<keyword evidence="3" id="KW-1185">Reference proteome</keyword>
<accession>A0A2G2WMX2</accession>
<dbReference type="AlphaFoldDB" id="A0A2G2WMX2"/>
<protein>
    <submittedName>
        <fullName evidence="2">Uncharacterized protein</fullName>
    </submittedName>
</protein>
<name>A0A2G2WMX2_CAPBA</name>
<dbReference type="EMBL" id="MLFT02000006">
    <property type="protein sequence ID" value="PHT46578.1"/>
    <property type="molecule type" value="Genomic_DNA"/>
</dbReference>